<gene>
    <name evidence="2" type="ORF">PoB_002498300</name>
</gene>
<accession>A0AAV3ZUC5</accession>
<keyword evidence="3" id="KW-1185">Reference proteome</keyword>
<feature type="compositionally biased region" description="Low complexity" evidence="1">
    <location>
        <begin position="79"/>
        <end position="110"/>
    </location>
</feature>
<feature type="region of interest" description="Disordered" evidence="1">
    <location>
        <begin position="71"/>
        <end position="114"/>
    </location>
</feature>
<dbReference type="Proteomes" id="UP000735302">
    <property type="component" value="Unassembled WGS sequence"/>
</dbReference>
<dbReference type="EMBL" id="BLXT01002860">
    <property type="protein sequence ID" value="GFN98477.1"/>
    <property type="molecule type" value="Genomic_DNA"/>
</dbReference>
<organism evidence="2 3">
    <name type="scientific">Plakobranchus ocellatus</name>
    <dbReference type="NCBI Taxonomy" id="259542"/>
    <lineage>
        <taxon>Eukaryota</taxon>
        <taxon>Metazoa</taxon>
        <taxon>Spiralia</taxon>
        <taxon>Lophotrochozoa</taxon>
        <taxon>Mollusca</taxon>
        <taxon>Gastropoda</taxon>
        <taxon>Heterobranchia</taxon>
        <taxon>Euthyneura</taxon>
        <taxon>Panpulmonata</taxon>
        <taxon>Sacoglossa</taxon>
        <taxon>Placobranchoidea</taxon>
        <taxon>Plakobranchidae</taxon>
        <taxon>Plakobranchus</taxon>
    </lineage>
</organism>
<protein>
    <submittedName>
        <fullName evidence="2">Uncharacterized protein</fullName>
    </submittedName>
</protein>
<evidence type="ECO:0000313" key="3">
    <source>
        <dbReference type="Proteomes" id="UP000735302"/>
    </source>
</evidence>
<evidence type="ECO:0000256" key="1">
    <source>
        <dbReference type="SAM" id="MobiDB-lite"/>
    </source>
</evidence>
<name>A0AAV3ZUC5_9GAST</name>
<reference evidence="2 3" key="1">
    <citation type="journal article" date="2021" name="Elife">
        <title>Chloroplast acquisition without the gene transfer in kleptoplastic sea slugs, Plakobranchus ocellatus.</title>
        <authorList>
            <person name="Maeda T."/>
            <person name="Takahashi S."/>
            <person name="Yoshida T."/>
            <person name="Shimamura S."/>
            <person name="Takaki Y."/>
            <person name="Nagai Y."/>
            <person name="Toyoda A."/>
            <person name="Suzuki Y."/>
            <person name="Arimoto A."/>
            <person name="Ishii H."/>
            <person name="Satoh N."/>
            <person name="Nishiyama T."/>
            <person name="Hasebe M."/>
            <person name="Maruyama T."/>
            <person name="Minagawa J."/>
            <person name="Obokata J."/>
            <person name="Shigenobu S."/>
        </authorList>
    </citation>
    <scope>NUCLEOTIDE SEQUENCE [LARGE SCALE GENOMIC DNA]</scope>
</reference>
<sequence>MEKRTITSASTPLRIRYNTKELFAFILSPSQFTAHGSSTRFVQMLIDCPRETDRIPWERIDRASAWLNPRIVKGKKNDSNGSSSSSSSNNNNNNNNNNNYNNSSSSSSSSKTKINETEKLRNYVECGFSSYRSRTKVHCCTTEATLLSKAAESASASLRFSVTPDSPQDLQILGENFTS</sequence>
<dbReference type="AlphaFoldDB" id="A0AAV3ZUC5"/>
<comment type="caution">
    <text evidence="2">The sequence shown here is derived from an EMBL/GenBank/DDBJ whole genome shotgun (WGS) entry which is preliminary data.</text>
</comment>
<proteinExistence type="predicted"/>
<evidence type="ECO:0000313" key="2">
    <source>
        <dbReference type="EMBL" id="GFN98477.1"/>
    </source>
</evidence>